<feature type="transmembrane region" description="Helical" evidence="6">
    <location>
        <begin position="51"/>
        <end position="68"/>
    </location>
</feature>
<evidence type="ECO:0000256" key="5">
    <source>
        <dbReference type="ARBA" id="ARBA00023136"/>
    </source>
</evidence>
<keyword evidence="5 6" id="KW-0472">Membrane</keyword>
<dbReference type="AlphaFoldDB" id="A0AB34YXA2"/>
<dbReference type="GO" id="GO:0015086">
    <property type="term" value="F:cadmium ion transmembrane transporter activity"/>
    <property type="evidence" value="ECO:0007669"/>
    <property type="project" value="TreeGrafter"/>
</dbReference>
<name>A0AB34YXA2_9HYPH</name>
<dbReference type="InterPro" id="IPR051014">
    <property type="entry name" value="Cation_Transport_ATPase_IB"/>
</dbReference>
<comment type="caution">
    <text evidence="7">The sequence shown here is derived from an EMBL/GenBank/DDBJ whole genome shotgun (WGS) entry which is preliminary data.</text>
</comment>
<comment type="subcellular location">
    <subcellularLocation>
        <location evidence="1">Membrane</location>
    </subcellularLocation>
</comment>
<organism evidence="7 8">
    <name type="scientific">Brucella pecoris</name>
    <dbReference type="NCBI Taxonomy" id="867683"/>
    <lineage>
        <taxon>Bacteria</taxon>
        <taxon>Pseudomonadati</taxon>
        <taxon>Pseudomonadota</taxon>
        <taxon>Alphaproteobacteria</taxon>
        <taxon>Hyphomicrobiales</taxon>
        <taxon>Brucellaceae</taxon>
        <taxon>Brucella/Ochrobactrum group</taxon>
        <taxon>Brucella</taxon>
    </lineage>
</organism>
<evidence type="ECO:0000256" key="4">
    <source>
        <dbReference type="ARBA" id="ARBA00022989"/>
    </source>
</evidence>
<accession>A0AB34YXA2</accession>
<dbReference type="InterPro" id="IPR018303">
    <property type="entry name" value="ATPase_P-typ_P_site"/>
</dbReference>
<feature type="transmembrane region" description="Helical" evidence="6">
    <location>
        <begin position="74"/>
        <end position="93"/>
    </location>
</feature>
<protein>
    <submittedName>
        <fullName evidence="7">P-type E1-E2 ATPase</fullName>
    </submittedName>
</protein>
<sequence>MPPLSSSTNLGDAFDLVATRPVAESTYANIVRLVHQAQESKAPSVRIADRFAVWFLLLTLLIAGLAWRLSGDRILLVVATPCPLILALPVAIISGMSRSASLGVFIKSGGAMEALAKVKTAVLDKTGTLTFGLARVIDMRVTNG</sequence>
<keyword evidence="3 6" id="KW-0812">Transmembrane</keyword>
<dbReference type="PANTHER" id="PTHR48085:SF5">
    <property type="entry name" value="CADMIUM_ZINC-TRANSPORTING ATPASE HMA4-RELATED"/>
    <property type="match status" value="1"/>
</dbReference>
<keyword evidence="8" id="KW-1185">Reference proteome</keyword>
<dbReference type="PANTHER" id="PTHR48085">
    <property type="entry name" value="CADMIUM/ZINC-TRANSPORTING ATPASE HMA2-RELATED"/>
    <property type="match status" value="1"/>
</dbReference>
<dbReference type="RefSeq" id="WP_024899737.1">
    <property type="nucleotide sequence ID" value="NZ_JACIEX010000015.1"/>
</dbReference>
<evidence type="ECO:0000256" key="3">
    <source>
        <dbReference type="ARBA" id="ARBA00022692"/>
    </source>
</evidence>
<dbReference type="GO" id="GO:0016020">
    <property type="term" value="C:membrane"/>
    <property type="evidence" value="ECO:0007669"/>
    <property type="project" value="UniProtKB-SubCell"/>
</dbReference>
<dbReference type="PROSITE" id="PS00154">
    <property type="entry name" value="ATPASE_E1_E2"/>
    <property type="match status" value="1"/>
</dbReference>
<evidence type="ECO:0000313" key="7">
    <source>
        <dbReference type="EMBL" id="MBB4095938.1"/>
    </source>
</evidence>
<keyword evidence="4 6" id="KW-1133">Transmembrane helix</keyword>
<reference evidence="7 8" key="1">
    <citation type="submission" date="2020-08" db="EMBL/GenBank/DDBJ databases">
        <title>Genomic Encyclopedia of Type Strains, Phase IV (KMG-IV): sequencing the most valuable type-strain genomes for metagenomic binning, comparative biology and taxonomic classification.</title>
        <authorList>
            <person name="Goeker M."/>
        </authorList>
    </citation>
    <scope>NUCLEOTIDE SEQUENCE [LARGE SCALE GENOMIC DNA]</scope>
    <source>
        <strain evidence="7 8">DSM 23868</strain>
    </source>
</reference>
<evidence type="ECO:0000256" key="2">
    <source>
        <dbReference type="ARBA" id="ARBA00006024"/>
    </source>
</evidence>
<proteinExistence type="inferred from homology"/>
<comment type="similarity">
    <text evidence="2">Belongs to the cation transport ATPase (P-type) (TC 3.A.3) family. Type IB subfamily.</text>
</comment>
<dbReference type="Gene3D" id="1.20.1110.10">
    <property type="entry name" value="Calcium-transporting ATPase, transmembrane domain"/>
    <property type="match status" value="1"/>
</dbReference>
<evidence type="ECO:0000256" key="1">
    <source>
        <dbReference type="ARBA" id="ARBA00004370"/>
    </source>
</evidence>
<evidence type="ECO:0000256" key="6">
    <source>
        <dbReference type="SAM" id="Phobius"/>
    </source>
</evidence>
<dbReference type="EMBL" id="JACIEX010000015">
    <property type="protein sequence ID" value="MBB4095938.1"/>
    <property type="molecule type" value="Genomic_DNA"/>
</dbReference>
<dbReference type="Proteomes" id="UP000553980">
    <property type="component" value="Unassembled WGS sequence"/>
</dbReference>
<evidence type="ECO:0000313" key="8">
    <source>
        <dbReference type="Proteomes" id="UP000553980"/>
    </source>
</evidence>
<gene>
    <name evidence="7" type="ORF">GGQ79_004491</name>
</gene>